<protein>
    <submittedName>
        <fullName evidence="2">Uncharacterized protein</fullName>
    </submittedName>
</protein>
<keyword evidence="1" id="KW-0472">Membrane</keyword>
<keyword evidence="1" id="KW-1133">Transmembrane helix</keyword>
<evidence type="ECO:0000256" key="1">
    <source>
        <dbReference type="SAM" id="Phobius"/>
    </source>
</evidence>
<gene>
    <name evidence="2" type="ORF">KX928_21615</name>
</gene>
<dbReference type="RefSeq" id="WP_219506905.1">
    <property type="nucleotide sequence ID" value="NZ_JAHXDN010000007.1"/>
</dbReference>
<comment type="caution">
    <text evidence="2">The sequence shown here is derived from an EMBL/GenBank/DDBJ whole genome shotgun (WGS) entry which is preliminary data.</text>
</comment>
<organism evidence="2 3">
    <name type="scientific">Roseobacter insulae</name>
    <dbReference type="NCBI Taxonomy" id="2859783"/>
    <lineage>
        <taxon>Bacteria</taxon>
        <taxon>Pseudomonadati</taxon>
        <taxon>Pseudomonadota</taxon>
        <taxon>Alphaproteobacteria</taxon>
        <taxon>Rhodobacterales</taxon>
        <taxon>Roseobacteraceae</taxon>
        <taxon>Roseobacter</taxon>
    </lineage>
</organism>
<name>A0A9X1K549_9RHOB</name>
<keyword evidence="1" id="KW-0812">Transmembrane</keyword>
<feature type="transmembrane region" description="Helical" evidence="1">
    <location>
        <begin position="108"/>
        <end position="126"/>
    </location>
</feature>
<reference evidence="2" key="1">
    <citation type="submission" date="2021-07" db="EMBL/GenBank/DDBJ databases">
        <title>Roseobacter insulae sp. nov., isolated from a tidal flat.</title>
        <authorList>
            <person name="Park S."/>
            <person name="Yoon J.-H."/>
        </authorList>
    </citation>
    <scope>NUCLEOTIDE SEQUENCE</scope>
    <source>
        <strain evidence="2">YSTF-M11</strain>
    </source>
</reference>
<proteinExistence type="predicted"/>
<dbReference type="Proteomes" id="UP001138661">
    <property type="component" value="Unassembled WGS sequence"/>
</dbReference>
<dbReference type="EMBL" id="JAHXDN010000007">
    <property type="protein sequence ID" value="MBW4710397.1"/>
    <property type="molecule type" value="Genomic_DNA"/>
</dbReference>
<keyword evidence="3" id="KW-1185">Reference proteome</keyword>
<evidence type="ECO:0000313" key="3">
    <source>
        <dbReference type="Proteomes" id="UP001138661"/>
    </source>
</evidence>
<evidence type="ECO:0000313" key="2">
    <source>
        <dbReference type="EMBL" id="MBW4710397.1"/>
    </source>
</evidence>
<accession>A0A9X1K549</accession>
<dbReference type="AlphaFoldDB" id="A0A9X1K549"/>
<sequence length="337" mass="36504">MTALKKYARLEASGLWRASPGDQRREVVVSIGDATLIISDMQDRAITHWSLAAVQRANPGKRPAVFFPEGDPGETLELAAAETQMIDAIEKLRRAVERTRPKPGRLRWLGMTLSIAAVVAVGLFWVPQALVNHTLAVVPQVKRVEIGAALLARIERMTGSACADPAGLRALTTLRARLGSDKLIMLPGTVLTSLHLPGGHVLLNRALVEDFEEPDVVAGYAMVEQSLSRAQDPLRDLLETSGTWASFQLLTTGKLKSEILDSYAEHLLTKNRTPPAPEGLLPVFAQAELRSTPYAYARDITGETVLPLIEADPMAGAASRALLSDADWLRLQNICGG</sequence>